<keyword evidence="2 5" id="KW-0812">Transmembrane</keyword>
<dbReference type="InterPro" id="IPR044890">
    <property type="entry name" value="TMEM14_sf"/>
</dbReference>
<evidence type="ECO:0000256" key="1">
    <source>
        <dbReference type="ARBA" id="ARBA00004370"/>
    </source>
</evidence>
<dbReference type="RefSeq" id="WP_006619940.1">
    <property type="nucleotide sequence ID" value="NZ_BIMW01000091.1"/>
</dbReference>
<feature type="transmembrane region" description="Helical" evidence="5">
    <location>
        <begin position="30"/>
        <end position="47"/>
    </location>
</feature>
<dbReference type="InterPro" id="IPR005349">
    <property type="entry name" value="TMEM14"/>
</dbReference>
<accession>A0A5M3T704</accession>
<evidence type="ECO:0000313" key="7">
    <source>
        <dbReference type="Proteomes" id="UP000326169"/>
    </source>
</evidence>
<proteinExistence type="predicted"/>
<keyword evidence="4 5" id="KW-0472">Membrane</keyword>
<protein>
    <recommendedName>
        <fullName evidence="8">Small integral membrane protein</fullName>
    </recommendedName>
</protein>
<comment type="caution">
    <text evidence="6">The sequence shown here is derived from an EMBL/GenBank/DDBJ whole genome shotgun (WGS) entry which is preliminary data.</text>
</comment>
<dbReference type="Gene3D" id="1.10.10.1740">
    <property type="entry name" value="Transmembrane protein 14-like"/>
    <property type="match status" value="1"/>
</dbReference>
<evidence type="ECO:0000256" key="3">
    <source>
        <dbReference type="ARBA" id="ARBA00022989"/>
    </source>
</evidence>
<organism evidence="6 7">
    <name type="scientific">Limnospira platensis NIES-46</name>
    <dbReference type="NCBI Taxonomy" id="1236695"/>
    <lineage>
        <taxon>Bacteria</taxon>
        <taxon>Bacillati</taxon>
        <taxon>Cyanobacteriota</taxon>
        <taxon>Cyanophyceae</taxon>
        <taxon>Oscillatoriophycideae</taxon>
        <taxon>Oscillatoriales</taxon>
        <taxon>Sirenicapillariaceae</taxon>
        <taxon>Limnospira</taxon>
    </lineage>
</organism>
<dbReference type="PANTHER" id="PTHR12668:SF37">
    <property type="entry name" value="PROTEIN FATTY ACID EXPORT 2, CHLOROPLASTIC"/>
    <property type="match status" value="1"/>
</dbReference>
<keyword evidence="7" id="KW-1185">Reference proteome</keyword>
<evidence type="ECO:0000313" key="6">
    <source>
        <dbReference type="EMBL" id="GCE94255.1"/>
    </source>
</evidence>
<evidence type="ECO:0000256" key="4">
    <source>
        <dbReference type="ARBA" id="ARBA00023136"/>
    </source>
</evidence>
<name>A0A5M3T704_LIMPL</name>
<reference evidence="6 7" key="1">
    <citation type="journal article" date="2019" name="J Genomics">
        <title>The Draft Genome of a Hydrogen-producing Cyanobacterium, Arthrospira platensis NIES-46.</title>
        <authorList>
            <person name="Suzuki S."/>
            <person name="Yamaguchi H."/>
            <person name="Kawachi M."/>
        </authorList>
    </citation>
    <scope>NUCLEOTIDE SEQUENCE [LARGE SCALE GENOMIC DNA]</scope>
    <source>
        <strain evidence="6 7">NIES-46</strain>
    </source>
</reference>
<dbReference type="Pfam" id="PF03647">
    <property type="entry name" value="Tmemb_14"/>
    <property type="match status" value="1"/>
</dbReference>
<dbReference type="GeneID" id="301683155"/>
<comment type="subcellular location">
    <subcellularLocation>
        <location evidence="1">Membrane</location>
    </subcellularLocation>
</comment>
<evidence type="ECO:0008006" key="8">
    <source>
        <dbReference type="Google" id="ProtNLM"/>
    </source>
</evidence>
<gene>
    <name evidence="6" type="ORF">NIES46_23090</name>
</gene>
<dbReference type="EMBL" id="BIMW01000091">
    <property type="protein sequence ID" value="GCE94255.1"/>
    <property type="molecule type" value="Genomic_DNA"/>
</dbReference>
<dbReference type="PANTHER" id="PTHR12668">
    <property type="entry name" value="TRANSMEMBRANE PROTEIN 14, 15"/>
    <property type="match status" value="1"/>
</dbReference>
<dbReference type="Proteomes" id="UP000326169">
    <property type="component" value="Unassembled WGS sequence"/>
</dbReference>
<feature type="transmembrane region" description="Helical" evidence="5">
    <location>
        <begin position="53"/>
        <end position="72"/>
    </location>
</feature>
<feature type="transmembrane region" description="Helical" evidence="5">
    <location>
        <begin position="84"/>
        <end position="103"/>
    </location>
</feature>
<sequence length="112" mass="11618">MSLGMIATLVYGVLAIVGGIVGYKKAQSKISLMAGVSSGILLLAAAFGQAQGWGWALIFALVISVVLVLAFVGRYVKTRKFMPSGLMVILGIVAIAVMVYQIIGGLNTGLMV</sequence>
<keyword evidence="3 5" id="KW-1133">Transmembrane helix</keyword>
<evidence type="ECO:0000256" key="5">
    <source>
        <dbReference type="SAM" id="Phobius"/>
    </source>
</evidence>
<feature type="transmembrane region" description="Helical" evidence="5">
    <location>
        <begin position="6"/>
        <end position="23"/>
    </location>
</feature>
<evidence type="ECO:0000256" key="2">
    <source>
        <dbReference type="ARBA" id="ARBA00022692"/>
    </source>
</evidence>